<comment type="caution">
    <text evidence="4">Lacks conserved residue(s) required for the propagation of feature annotation.</text>
</comment>
<feature type="binding site" evidence="4">
    <location>
        <position position="65"/>
    </location>
    <ligand>
        <name>S-adenosyl-L-methionine</name>
        <dbReference type="ChEBI" id="CHEBI:59789"/>
    </ligand>
</feature>
<evidence type="ECO:0000256" key="3">
    <source>
        <dbReference type="ARBA" id="ARBA00022691"/>
    </source>
</evidence>
<keyword evidence="2 4" id="KW-0808">Transferase</keyword>
<feature type="binding site" evidence="4">
    <location>
        <position position="128"/>
    </location>
    <ligand>
        <name>Mg(2+)</name>
        <dbReference type="ChEBI" id="CHEBI:18420"/>
    </ligand>
</feature>
<dbReference type="EC" id="2.1.1.-" evidence="4"/>
<comment type="subunit">
    <text evidence="4">Homodimer.</text>
</comment>
<dbReference type="InterPro" id="IPR002935">
    <property type="entry name" value="SAM_O-MeTrfase"/>
</dbReference>
<dbReference type="InterPro" id="IPR050362">
    <property type="entry name" value="Cation-dep_OMT"/>
</dbReference>
<accession>A0A9D1I7T1</accession>
<keyword evidence="3 4" id="KW-0949">S-adenosyl-L-methionine</keyword>
<comment type="similarity">
    <text evidence="4">Belongs to the class I-like SAM-binding methyltransferase superfamily. Cation-dependent O-methyltransferase family.</text>
</comment>
<dbReference type="GO" id="GO:0016300">
    <property type="term" value="F:tRNA (uridine) methyltransferase activity"/>
    <property type="evidence" value="ECO:0007669"/>
    <property type="project" value="UniProtKB-UniRule"/>
</dbReference>
<dbReference type="GO" id="GO:0030488">
    <property type="term" value="P:tRNA methylation"/>
    <property type="evidence" value="ECO:0007669"/>
    <property type="project" value="UniProtKB-UniRule"/>
</dbReference>
<evidence type="ECO:0000256" key="1">
    <source>
        <dbReference type="ARBA" id="ARBA00022603"/>
    </source>
</evidence>
<dbReference type="Gene3D" id="3.40.50.150">
    <property type="entry name" value="Vaccinia Virus protein VP39"/>
    <property type="match status" value="1"/>
</dbReference>
<dbReference type="SUPFAM" id="SSF53335">
    <property type="entry name" value="S-adenosyl-L-methionine-dependent methyltransferases"/>
    <property type="match status" value="1"/>
</dbReference>
<feature type="binding site" evidence="4">
    <location>
        <position position="128"/>
    </location>
    <ligand>
        <name>S-adenosyl-L-methionine</name>
        <dbReference type="ChEBI" id="CHEBI:59789"/>
    </ligand>
</feature>
<comment type="caution">
    <text evidence="5">The sequence shown here is derived from an EMBL/GenBank/DDBJ whole genome shotgun (WGS) entry which is preliminary data.</text>
</comment>
<dbReference type="PANTHER" id="PTHR10509:SF14">
    <property type="entry name" value="CAFFEOYL-COA O-METHYLTRANSFERASE 3-RELATED"/>
    <property type="match status" value="1"/>
</dbReference>
<evidence type="ECO:0000256" key="4">
    <source>
        <dbReference type="HAMAP-Rule" id="MF_02217"/>
    </source>
</evidence>
<proteinExistence type="inferred from homology"/>
<dbReference type="PANTHER" id="PTHR10509">
    <property type="entry name" value="O-METHYLTRANSFERASE-RELATED"/>
    <property type="match status" value="1"/>
</dbReference>
<evidence type="ECO:0000313" key="6">
    <source>
        <dbReference type="Proteomes" id="UP000824089"/>
    </source>
</evidence>
<dbReference type="InterPro" id="IPR043675">
    <property type="entry name" value="TrmR_methyltr"/>
</dbReference>
<name>A0A9D1I7T1_9CLOT</name>
<feature type="binding site" evidence="4">
    <location>
        <position position="35"/>
    </location>
    <ligand>
        <name>S-adenosyl-L-methionine</name>
        <dbReference type="ChEBI" id="CHEBI:59789"/>
    </ligand>
</feature>
<evidence type="ECO:0000313" key="5">
    <source>
        <dbReference type="EMBL" id="HIU29564.1"/>
    </source>
</evidence>
<comment type="catalytic activity">
    <reaction evidence="4">
        <text>5-hydroxyuridine(34) in tRNA + S-adenosyl-L-methionine = 5-methoxyuridine(34) in tRNA + S-adenosyl-L-homocysteine + H(+)</text>
        <dbReference type="Rhea" id="RHEA:60524"/>
        <dbReference type="Rhea" id="RHEA-COMP:13381"/>
        <dbReference type="Rhea" id="RHEA-COMP:15591"/>
        <dbReference type="ChEBI" id="CHEBI:15378"/>
        <dbReference type="ChEBI" id="CHEBI:57856"/>
        <dbReference type="ChEBI" id="CHEBI:59789"/>
        <dbReference type="ChEBI" id="CHEBI:136877"/>
        <dbReference type="ChEBI" id="CHEBI:143860"/>
    </reaction>
</comment>
<dbReference type="Proteomes" id="UP000824089">
    <property type="component" value="Unassembled WGS sequence"/>
</dbReference>
<keyword evidence="1 4" id="KW-0489">Methyltransferase</keyword>
<dbReference type="GO" id="GO:0008171">
    <property type="term" value="F:O-methyltransferase activity"/>
    <property type="evidence" value="ECO:0007669"/>
    <property type="project" value="InterPro"/>
</dbReference>
<organism evidence="5 6">
    <name type="scientific">Candidatus Egerieisoma faecipullorum</name>
    <dbReference type="NCBI Taxonomy" id="2840963"/>
    <lineage>
        <taxon>Bacteria</taxon>
        <taxon>Bacillati</taxon>
        <taxon>Bacillota</taxon>
        <taxon>Clostridia</taxon>
        <taxon>Eubacteriales</taxon>
        <taxon>Clostridiaceae</taxon>
        <taxon>Clostridiaceae incertae sedis</taxon>
        <taxon>Candidatus Egerieisoma</taxon>
    </lineage>
</organism>
<keyword evidence="4" id="KW-0460">Magnesium</keyword>
<dbReference type="CDD" id="cd02440">
    <property type="entry name" value="AdoMet_MTases"/>
    <property type="match status" value="1"/>
</dbReference>
<keyword evidence="4" id="KW-0479">Metal-binding</keyword>
<dbReference type="AlphaFoldDB" id="A0A9D1I7T1"/>
<evidence type="ECO:0000256" key="2">
    <source>
        <dbReference type="ARBA" id="ARBA00022679"/>
    </source>
</evidence>
<dbReference type="HAMAP" id="MF_02217">
    <property type="entry name" value="TrmR_methyltr"/>
    <property type="match status" value="1"/>
</dbReference>
<dbReference type="PROSITE" id="PS51682">
    <property type="entry name" value="SAM_OMT_I"/>
    <property type="match status" value="1"/>
</dbReference>
<protein>
    <recommendedName>
        <fullName evidence="4">tRNA 5-hydroxyuridine methyltransferase</fullName>
        <ecNumber evidence="4">2.1.1.-</ecNumber>
    </recommendedName>
    <alternativeName>
        <fullName evidence="4">ho5U methyltransferase</fullName>
    </alternativeName>
</protein>
<gene>
    <name evidence="4" type="primary">trmR</name>
    <name evidence="5" type="ORF">IAD50_04610</name>
</gene>
<dbReference type="GO" id="GO:0000287">
    <property type="term" value="F:magnesium ion binding"/>
    <property type="evidence" value="ECO:0007669"/>
    <property type="project" value="UniProtKB-UniRule"/>
</dbReference>
<feature type="binding site" evidence="4">
    <location>
        <position position="154"/>
    </location>
    <ligand>
        <name>Mg(2+)</name>
        <dbReference type="ChEBI" id="CHEBI:18420"/>
    </ligand>
</feature>
<sequence>MADPITAFIESLLPEEAPEERLLRKYAEDRGIPILRRDAAAFLRVLAAACRPARILEIGTAIGYSAAMLGNQLPCAQIDTVESDLDRVVEARENLTRLKLEDRIRVIAGDGADVLASLCVPYDMIFFDAAKGQYIRLYEDALRLLNPGGLLVCDNCIFYGKVTEAPEEAAHKHRTIIANLRAFLNKMMTDPRLQASLVNVGDGMAVACKIKGDCLNHD</sequence>
<dbReference type="Pfam" id="PF01596">
    <property type="entry name" value="Methyltransf_3"/>
    <property type="match status" value="1"/>
</dbReference>
<feature type="binding site" evidence="4">
    <location>
        <position position="82"/>
    </location>
    <ligand>
        <name>S-adenosyl-L-methionine</name>
        <dbReference type="ChEBI" id="CHEBI:59789"/>
    </ligand>
</feature>
<keyword evidence="4" id="KW-0819">tRNA processing</keyword>
<feature type="binding site" evidence="4">
    <location>
        <position position="155"/>
    </location>
    <ligand>
        <name>Mg(2+)</name>
        <dbReference type="ChEBI" id="CHEBI:18420"/>
    </ligand>
</feature>
<dbReference type="InterPro" id="IPR029063">
    <property type="entry name" value="SAM-dependent_MTases_sf"/>
</dbReference>
<dbReference type="EMBL" id="DVMM01000092">
    <property type="protein sequence ID" value="HIU29564.1"/>
    <property type="molecule type" value="Genomic_DNA"/>
</dbReference>
<dbReference type="GO" id="GO:0008757">
    <property type="term" value="F:S-adenosylmethionine-dependent methyltransferase activity"/>
    <property type="evidence" value="ECO:0007669"/>
    <property type="project" value="TreeGrafter"/>
</dbReference>
<comment type="function">
    <text evidence="4">Catalyzes the methylation of 5-hydroxyuridine (ho5U) to form 5-methoxyuridine (mo5U) at position 34 in tRNAs.</text>
</comment>
<reference evidence="5" key="1">
    <citation type="submission" date="2020-10" db="EMBL/GenBank/DDBJ databases">
        <authorList>
            <person name="Gilroy R."/>
        </authorList>
    </citation>
    <scope>NUCLEOTIDE SEQUENCE</scope>
    <source>
        <strain evidence="5">CHK195-4489</strain>
    </source>
</reference>
<reference evidence="5" key="2">
    <citation type="journal article" date="2021" name="PeerJ">
        <title>Extensive microbial diversity within the chicken gut microbiome revealed by metagenomics and culture.</title>
        <authorList>
            <person name="Gilroy R."/>
            <person name="Ravi A."/>
            <person name="Getino M."/>
            <person name="Pursley I."/>
            <person name="Horton D.L."/>
            <person name="Alikhan N.F."/>
            <person name="Baker D."/>
            <person name="Gharbi K."/>
            <person name="Hall N."/>
            <person name="Watson M."/>
            <person name="Adriaenssens E.M."/>
            <person name="Foster-Nyarko E."/>
            <person name="Jarju S."/>
            <person name="Secka A."/>
            <person name="Antonio M."/>
            <person name="Oren A."/>
            <person name="Chaudhuri R.R."/>
            <person name="La Ragione R."/>
            <person name="Hildebrand F."/>
            <person name="Pallen M.J."/>
        </authorList>
    </citation>
    <scope>NUCLEOTIDE SEQUENCE</scope>
    <source>
        <strain evidence="5">CHK195-4489</strain>
    </source>
</reference>